<dbReference type="AlphaFoldDB" id="A0AAV3AWD2"/>
<feature type="compositionally biased region" description="Polar residues" evidence="1">
    <location>
        <begin position="599"/>
        <end position="618"/>
    </location>
</feature>
<feature type="region of interest" description="Disordered" evidence="1">
    <location>
        <begin position="576"/>
        <end position="618"/>
    </location>
</feature>
<dbReference type="CDD" id="cd17751">
    <property type="entry name" value="BRCT_microcephalin_rpt3"/>
    <property type="match status" value="1"/>
</dbReference>
<sequence>MDVAETLSPGQGSGSVLKGVTAYVEVWSSSRTENYSQSFTEQLLNLGAKVTKRLNKQVTHVVFKDGSQSTWDKAVKSGVKLVSVLWVDKCREAAAHVDESTFPALNPNEGLPHLIKKKRKCMQPKDLVFKTPENDRRLARKFDKMLKELEDKKASADLSFDEERSLIFSPAAIIADRCNAMEKRLQEMKNGRQNLSPTASQMSQTVFDFSCTKLSLGNSPSVLTNTCENNGNILDTSYDELFGSPEKKDEVSSTLNNKEKDDVHLHCINLFPIETKSARSSSGTVKKQNSGSRNQSRGRKSQVKLKTNNDIGDNYGSDVVSETPTEKKKAPSLDSIFTTKTCITNLNKECTGQYPVRPYAEGKTWKSYSPKSHESTNEDNKTGNFWKLGYTEPETSSLESPSTANRLTEMCKNKGRTRRSNCLDPKSEVSAKKKSIIKEQSKSNPPLSNADSVVTEYDDFFSSNEVKTNLSKLGRLSLTLKPPRSPSPPPLFSDQKGAGKRRRSTNIMQQETQRAKKRRTVHAVSLFNSSPVQSTIEEDCSFPTVPEKKNRNSQKCSILNAVEFPLKNTEISAEKHLQKTKANESQHDRLAEDSRTNDNRGSQSSPSNGLKKVTNSTSSNGIQREVVLQRGLNLKNGLALEEHEKQMISLQTSTKQNNVIQVVKKLGGFIFSHTVCESTSHVVSGSAGRTLNVILGIARGCWILSYDWILWSLECGQWIPEEPYELSENFPGAPICRLQRHLSGEDYHQDFLSSMPPIFISPSSDPPRDKLSEVVQLCGGKVCKTIRQAKICIGMFMGKKPADMTSVSEKWLLDSVTQHKLHPLENYELQSEISSGL</sequence>
<name>A0AAV3AWD2_PYXAD</name>
<protein>
    <recommendedName>
        <fullName evidence="2">BRCT domain-containing protein</fullName>
    </recommendedName>
</protein>
<reference evidence="3" key="1">
    <citation type="thesis" date="2020" institute="ProQuest LLC" country="789 East Eisenhower Parkway, Ann Arbor, MI, USA">
        <title>Comparative Genomics and Chromosome Evolution.</title>
        <authorList>
            <person name="Mudd A.B."/>
        </authorList>
    </citation>
    <scope>NUCLEOTIDE SEQUENCE</scope>
    <source>
        <strain evidence="3">1538</strain>
        <tissue evidence="3">Blood</tissue>
    </source>
</reference>
<dbReference type="SMART" id="SM00292">
    <property type="entry name" value="BRCT"/>
    <property type="match status" value="2"/>
</dbReference>
<dbReference type="InterPro" id="IPR011364">
    <property type="entry name" value="BRCA1"/>
</dbReference>
<evidence type="ECO:0000256" key="1">
    <source>
        <dbReference type="SAM" id="MobiDB-lite"/>
    </source>
</evidence>
<evidence type="ECO:0000313" key="4">
    <source>
        <dbReference type="Proteomes" id="UP001181693"/>
    </source>
</evidence>
<comment type="caution">
    <text evidence="3">The sequence shown here is derived from an EMBL/GenBank/DDBJ whole genome shotgun (WGS) entry which is preliminary data.</text>
</comment>
<dbReference type="GO" id="GO:0004842">
    <property type="term" value="F:ubiquitin-protein transferase activity"/>
    <property type="evidence" value="ECO:0007669"/>
    <property type="project" value="InterPro"/>
</dbReference>
<feature type="domain" description="BRCT" evidence="2">
    <location>
        <begin position="12"/>
        <end position="104"/>
    </location>
</feature>
<feature type="domain" description="BRCT" evidence="2">
    <location>
        <begin position="747"/>
        <end position="829"/>
    </location>
</feature>
<dbReference type="PRINTS" id="PR00493">
    <property type="entry name" value="BRSTCANCERI"/>
</dbReference>
<dbReference type="CDD" id="cd17716">
    <property type="entry name" value="BRCT_microcephalin_rpt1"/>
    <property type="match status" value="1"/>
</dbReference>
<dbReference type="InterPro" id="IPR022047">
    <property type="entry name" value="Microcephalin-like"/>
</dbReference>
<gene>
    <name evidence="3" type="ORF">GDO54_010635</name>
</gene>
<dbReference type="Pfam" id="PF16589">
    <property type="entry name" value="BRCT_2"/>
    <property type="match status" value="1"/>
</dbReference>
<keyword evidence="4" id="KW-1185">Reference proteome</keyword>
<dbReference type="PANTHER" id="PTHR14625:SF3">
    <property type="entry name" value="MICROCEPHALIN"/>
    <property type="match status" value="1"/>
</dbReference>
<dbReference type="GO" id="GO:0000278">
    <property type="term" value="P:mitotic cell cycle"/>
    <property type="evidence" value="ECO:0007669"/>
    <property type="project" value="TreeGrafter"/>
</dbReference>
<evidence type="ECO:0000259" key="2">
    <source>
        <dbReference type="PROSITE" id="PS50172"/>
    </source>
</evidence>
<dbReference type="InterPro" id="IPR036420">
    <property type="entry name" value="BRCT_dom_sf"/>
</dbReference>
<feature type="domain" description="BRCT" evidence="2">
    <location>
        <begin position="652"/>
        <end position="726"/>
    </location>
</feature>
<feature type="region of interest" description="Disordered" evidence="1">
    <location>
        <begin position="412"/>
        <end position="451"/>
    </location>
</feature>
<dbReference type="GO" id="GO:0006281">
    <property type="term" value="P:DNA repair"/>
    <property type="evidence" value="ECO:0007669"/>
    <property type="project" value="InterPro"/>
</dbReference>
<dbReference type="PROSITE" id="PS50172">
    <property type="entry name" value="BRCT"/>
    <property type="match status" value="3"/>
</dbReference>
<dbReference type="GO" id="GO:0008270">
    <property type="term" value="F:zinc ion binding"/>
    <property type="evidence" value="ECO:0007669"/>
    <property type="project" value="InterPro"/>
</dbReference>
<dbReference type="InterPro" id="IPR001357">
    <property type="entry name" value="BRCT_dom"/>
</dbReference>
<dbReference type="Gene3D" id="3.40.50.10190">
    <property type="entry name" value="BRCT domain"/>
    <property type="match status" value="3"/>
</dbReference>
<dbReference type="GO" id="GO:0005634">
    <property type="term" value="C:nucleus"/>
    <property type="evidence" value="ECO:0007669"/>
    <property type="project" value="InterPro"/>
</dbReference>
<dbReference type="EMBL" id="DYDO01000004">
    <property type="protein sequence ID" value="DBA26363.1"/>
    <property type="molecule type" value="Genomic_DNA"/>
</dbReference>
<organism evidence="3 4">
    <name type="scientific">Pyxicephalus adspersus</name>
    <name type="common">African bullfrog</name>
    <dbReference type="NCBI Taxonomy" id="30357"/>
    <lineage>
        <taxon>Eukaryota</taxon>
        <taxon>Metazoa</taxon>
        <taxon>Chordata</taxon>
        <taxon>Craniata</taxon>
        <taxon>Vertebrata</taxon>
        <taxon>Euteleostomi</taxon>
        <taxon>Amphibia</taxon>
        <taxon>Batrachia</taxon>
        <taxon>Anura</taxon>
        <taxon>Neobatrachia</taxon>
        <taxon>Ranoidea</taxon>
        <taxon>Pyxicephalidae</taxon>
        <taxon>Pyxicephalinae</taxon>
        <taxon>Pyxicephalus</taxon>
    </lineage>
</organism>
<dbReference type="GO" id="GO:0003677">
    <property type="term" value="F:DNA binding"/>
    <property type="evidence" value="ECO:0007669"/>
    <property type="project" value="InterPro"/>
</dbReference>
<feature type="region of interest" description="Disordered" evidence="1">
    <location>
        <begin position="278"/>
        <end position="331"/>
    </location>
</feature>
<dbReference type="PANTHER" id="PTHR14625">
    <property type="entry name" value="MICROCEPHALIN"/>
    <property type="match status" value="1"/>
</dbReference>
<accession>A0AAV3AWD2</accession>
<evidence type="ECO:0000313" key="3">
    <source>
        <dbReference type="EMBL" id="DBA26363.1"/>
    </source>
</evidence>
<feature type="region of interest" description="Disordered" evidence="1">
    <location>
        <begin position="478"/>
        <end position="520"/>
    </location>
</feature>
<dbReference type="SUPFAM" id="SSF52113">
    <property type="entry name" value="BRCT domain"/>
    <property type="match status" value="3"/>
</dbReference>
<feature type="compositionally biased region" description="Basic and acidic residues" evidence="1">
    <location>
        <begin position="576"/>
        <end position="598"/>
    </location>
</feature>
<feature type="compositionally biased region" description="Basic and acidic residues" evidence="1">
    <location>
        <begin position="425"/>
        <end position="441"/>
    </location>
</feature>
<dbReference type="Pfam" id="PF12738">
    <property type="entry name" value="PTCB-BRCT"/>
    <property type="match status" value="1"/>
</dbReference>
<feature type="compositionally biased region" description="Polar residues" evidence="1">
    <location>
        <begin position="278"/>
        <end position="295"/>
    </location>
</feature>
<dbReference type="CDD" id="cd17736">
    <property type="entry name" value="BRCT_microcephalin_rpt2"/>
    <property type="match status" value="1"/>
</dbReference>
<dbReference type="Proteomes" id="UP001181693">
    <property type="component" value="Unassembled WGS sequence"/>
</dbReference>
<proteinExistence type="predicted"/>